<protein>
    <submittedName>
        <fullName evidence="4">Efflux RND transporter periplasmic adaptor subunit</fullName>
    </submittedName>
</protein>
<gene>
    <name evidence="4" type="ORF">GTH32_13005</name>
</gene>
<comment type="caution">
    <text evidence="4">The sequence shown here is derived from an EMBL/GenBank/DDBJ whole genome shotgun (WGS) entry which is preliminary data.</text>
</comment>
<dbReference type="Gene3D" id="2.40.50.100">
    <property type="match status" value="1"/>
</dbReference>
<organism evidence="4 5">
    <name type="scientific">Alteromonas profundi</name>
    <dbReference type="NCBI Taxonomy" id="2696062"/>
    <lineage>
        <taxon>Bacteria</taxon>
        <taxon>Pseudomonadati</taxon>
        <taxon>Pseudomonadota</taxon>
        <taxon>Gammaproteobacteria</taxon>
        <taxon>Alteromonadales</taxon>
        <taxon>Alteromonadaceae</taxon>
        <taxon>Alteromonas/Salinimonas group</taxon>
        <taxon>Alteromonas</taxon>
    </lineage>
</organism>
<dbReference type="InterPro" id="IPR006143">
    <property type="entry name" value="RND_pump_MFP"/>
</dbReference>
<dbReference type="AlphaFoldDB" id="A0A7X5LMG6"/>
<dbReference type="Gene3D" id="2.40.30.170">
    <property type="match status" value="1"/>
</dbReference>
<proteinExistence type="inferred from homology"/>
<keyword evidence="2" id="KW-1133">Transmembrane helix</keyword>
<evidence type="ECO:0000256" key="1">
    <source>
        <dbReference type="ARBA" id="ARBA00009477"/>
    </source>
</evidence>
<sequence>MNDVSHALKKPTLSLYFAIGLFAVGLVILLFAAGLQGAPQSDTAPQPTIVTTDKVHIQQGFDTPVSLYGLIESAQASQLAFDTTGQVISILVDEGDSVGQGQIIAKLDEQRLVAKRGELSAALDRANANLTLAQLSEERITNLVDKKLEASQRLDEATASTKAALAQVSEIEAAINSLDVGLTKTTLTAPFSGIISRRFVDEGEVLSAGMPVLSITNQHSPQVRIAVPADMLDYFPPGESIAVTLNQKELRGKVVQHLPVRDRQTRTVDVLVSLPRGLRSRPGDMASIAGSKHHKEVGSWVPVSALSNGVRGLWRIFVVDTDSNILQGRSIEVLYSDREQAFVRGALADGERYVTTGTHKLAPGQRVSVQASSLMGAPR</sequence>
<dbReference type="RefSeq" id="WP_163086320.1">
    <property type="nucleotide sequence ID" value="NZ_JAAAWN010000017.1"/>
</dbReference>
<keyword evidence="2" id="KW-0812">Transmembrane</keyword>
<dbReference type="PANTHER" id="PTHR30469:SF11">
    <property type="entry name" value="BLL4320 PROTEIN"/>
    <property type="match status" value="1"/>
</dbReference>
<feature type="domain" description="Multidrug resistance protein MdtA-like barrel-sandwich hybrid" evidence="3">
    <location>
        <begin position="84"/>
        <end position="215"/>
    </location>
</feature>
<name>A0A7X5LMG6_9ALTE</name>
<dbReference type="GO" id="GO:0015562">
    <property type="term" value="F:efflux transmembrane transporter activity"/>
    <property type="evidence" value="ECO:0007669"/>
    <property type="project" value="TreeGrafter"/>
</dbReference>
<dbReference type="SUPFAM" id="SSF111369">
    <property type="entry name" value="HlyD-like secretion proteins"/>
    <property type="match status" value="1"/>
</dbReference>
<reference evidence="4 5" key="1">
    <citation type="submission" date="2020-01" db="EMBL/GenBank/DDBJ databases">
        <authorList>
            <person name="Chen J."/>
            <person name="Zhu S."/>
            <person name="Yang J."/>
        </authorList>
    </citation>
    <scope>NUCLEOTIDE SEQUENCE [LARGE SCALE GENOMIC DNA]</scope>
    <source>
        <strain evidence="4 5">345S023</strain>
    </source>
</reference>
<evidence type="ECO:0000313" key="4">
    <source>
        <dbReference type="EMBL" id="NDV92092.1"/>
    </source>
</evidence>
<dbReference type="Gene3D" id="1.10.287.470">
    <property type="entry name" value="Helix hairpin bin"/>
    <property type="match status" value="1"/>
</dbReference>
<evidence type="ECO:0000259" key="3">
    <source>
        <dbReference type="Pfam" id="PF25917"/>
    </source>
</evidence>
<evidence type="ECO:0000313" key="5">
    <source>
        <dbReference type="Proteomes" id="UP000470213"/>
    </source>
</evidence>
<dbReference type="NCBIfam" id="TIGR01730">
    <property type="entry name" value="RND_mfp"/>
    <property type="match status" value="1"/>
</dbReference>
<dbReference type="Proteomes" id="UP000470213">
    <property type="component" value="Unassembled WGS sequence"/>
</dbReference>
<dbReference type="Gene3D" id="2.40.420.20">
    <property type="match status" value="1"/>
</dbReference>
<evidence type="ECO:0000256" key="2">
    <source>
        <dbReference type="SAM" id="Phobius"/>
    </source>
</evidence>
<dbReference type="PANTHER" id="PTHR30469">
    <property type="entry name" value="MULTIDRUG RESISTANCE PROTEIN MDTA"/>
    <property type="match status" value="1"/>
</dbReference>
<keyword evidence="2" id="KW-0472">Membrane</keyword>
<keyword evidence="5" id="KW-1185">Reference proteome</keyword>
<feature type="transmembrane region" description="Helical" evidence="2">
    <location>
        <begin position="12"/>
        <end position="35"/>
    </location>
</feature>
<comment type="similarity">
    <text evidence="1">Belongs to the membrane fusion protein (MFP) (TC 8.A.1) family.</text>
</comment>
<dbReference type="Pfam" id="PF25917">
    <property type="entry name" value="BSH_RND"/>
    <property type="match status" value="1"/>
</dbReference>
<dbReference type="EMBL" id="JAAAWN010000017">
    <property type="protein sequence ID" value="NDV92092.1"/>
    <property type="molecule type" value="Genomic_DNA"/>
</dbReference>
<accession>A0A7X5LMG6</accession>
<dbReference type="InterPro" id="IPR058625">
    <property type="entry name" value="MdtA-like_BSH"/>
</dbReference>
<dbReference type="GO" id="GO:1990281">
    <property type="term" value="C:efflux pump complex"/>
    <property type="evidence" value="ECO:0007669"/>
    <property type="project" value="TreeGrafter"/>
</dbReference>